<evidence type="ECO:0000313" key="15">
    <source>
        <dbReference type="Proteomes" id="UP000233534"/>
    </source>
</evidence>
<dbReference type="EMBL" id="NEMB01000003">
    <property type="protein sequence ID" value="PQQ66933.1"/>
    <property type="molecule type" value="Genomic_DNA"/>
</dbReference>
<dbReference type="InterPro" id="IPR044846">
    <property type="entry name" value="GH10"/>
</dbReference>
<evidence type="ECO:0000256" key="4">
    <source>
        <dbReference type="ARBA" id="ARBA00023277"/>
    </source>
</evidence>
<feature type="compositionally biased region" description="Polar residues" evidence="9">
    <location>
        <begin position="549"/>
        <end position="559"/>
    </location>
</feature>
<feature type="active site" description="Nucleophile" evidence="7">
    <location>
        <position position="461"/>
    </location>
</feature>
<dbReference type="OrthoDB" id="9809277at2"/>
<dbReference type="PROSITE" id="PS51760">
    <property type="entry name" value="GH10_2"/>
    <property type="match status" value="1"/>
</dbReference>
<dbReference type="PROSITE" id="PS00591">
    <property type="entry name" value="GH10_1"/>
    <property type="match status" value="1"/>
</dbReference>
<evidence type="ECO:0000256" key="6">
    <source>
        <dbReference type="ARBA" id="ARBA00023326"/>
    </source>
</evidence>
<evidence type="ECO:0000313" key="13">
    <source>
        <dbReference type="EMBL" id="AUG56905.1"/>
    </source>
</evidence>
<dbReference type="CDD" id="cd14256">
    <property type="entry name" value="Dockerin_I"/>
    <property type="match status" value="1"/>
</dbReference>
<feature type="region of interest" description="Disordered" evidence="9">
    <location>
        <begin position="544"/>
        <end position="563"/>
    </location>
</feature>
<evidence type="ECO:0000313" key="14">
    <source>
        <dbReference type="EMBL" id="PQQ66933.1"/>
    </source>
</evidence>
<dbReference type="Pfam" id="PF00404">
    <property type="entry name" value="Dockerin_1"/>
    <property type="match status" value="1"/>
</dbReference>
<dbReference type="InterPro" id="IPR029058">
    <property type="entry name" value="AB_hydrolase_fold"/>
</dbReference>
<dbReference type="Proteomes" id="UP000233534">
    <property type="component" value="Chromosome"/>
</dbReference>
<comment type="catalytic activity">
    <reaction evidence="8">
        <text>Endohydrolysis of (1-&gt;4)-beta-D-xylosidic linkages in xylans.</text>
        <dbReference type="EC" id="3.2.1.8"/>
    </reaction>
</comment>
<protein>
    <recommendedName>
        <fullName evidence="8">Beta-xylanase</fullName>
        <ecNumber evidence="8">3.2.1.8</ecNumber>
    </recommendedName>
</protein>
<dbReference type="Proteomes" id="UP000239720">
    <property type="component" value="Unassembled WGS sequence"/>
</dbReference>
<keyword evidence="4 8" id="KW-0119">Carbohydrate metabolism</keyword>
<dbReference type="InterPro" id="IPR036439">
    <property type="entry name" value="Dockerin_dom_sf"/>
</dbReference>
<evidence type="ECO:0000256" key="8">
    <source>
        <dbReference type="RuleBase" id="RU361174"/>
    </source>
</evidence>
<dbReference type="Pfam" id="PF00756">
    <property type="entry name" value="Esterase"/>
    <property type="match status" value="1"/>
</dbReference>
<dbReference type="SMR" id="A0A2K9ECG5"/>
<dbReference type="SUPFAM" id="SSF53474">
    <property type="entry name" value="alpha/beta-Hydrolases"/>
    <property type="match status" value="1"/>
</dbReference>
<dbReference type="PROSITE" id="PS00018">
    <property type="entry name" value="EF_HAND_1"/>
    <property type="match status" value="1"/>
</dbReference>
<dbReference type="Gene3D" id="3.40.50.1820">
    <property type="entry name" value="alpha/beta hydrolase"/>
    <property type="match status" value="1"/>
</dbReference>
<keyword evidence="5 8" id="KW-0326">Glycosidase</keyword>
<dbReference type="EC" id="3.2.1.8" evidence="8"/>
<feature type="chain" id="PRO_5038225833" description="Beta-xylanase" evidence="10">
    <location>
        <begin position="28"/>
        <end position="1088"/>
    </location>
</feature>
<organism evidence="13 15">
    <name type="scientific">Acetivibrio saccincola</name>
    <dbReference type="NCBI Taxonomy" id="1677857"/>
    <lineage>
        <taxon>Bacteria</taxon>
        <taxon>Bacillati</taxon>
        <taxon>Bacillota</taxon>
        <taxon>Clostridia</taxon>
        <taxon>Eubacteriales</taxon>
        <taxon>Oscillospiraceae</taxon>
        <taxon>Acetivibrio</taxon>
    </lineage>
</organism>
<dbReference type="PANTHER" id="PTHR31490:SF90">
    <property type="entry name" value="ENDO-1,4-BETA-XYLANASE A"/>
    <property type="match status" value="1"/>
</dbReference>
<proteinExistence type="inferred from homology"/>
<keyword evidence="13" id="KW-0858">Xylan degradation</keyword>
<keyword evidence="2" id="KW-0677">Repeat</keyword>
<evidence type="ECO:0000256" key="2">
    <source>
        <dbReference type="ARBA" id="ARBA00022737"/>
    </source>
</evidence>
<evidence type="ECO:0000313" key="16">
    <source>
        <dbReference type="Proteomes" id="UP000239720"/>
    </source>
</evidence>
<dbReference type="AlphaFoldDB" id="A0A2K9ECG5"/>
<dbReference type="GO" id="GO:0045493">
    <property type="term" value="P:xylan catabolic process"/>
    <property type="evidence" value="ECO:0007669"/>
    <property type="project" value="UniProtKB-KW"/>
</dbReference>
<dbReference type="SUPFAM" id="SSF51445">
    <property type="entry name" value="(Trans)glycosidases"/>
    <property type="match status" value="1"/>
</dbReference>
<dbReference type="InterPro" id="IPR002105">
    <property type="entry name" value="Dockerin_1_rpt"/>
</dbReference>
<dbReference type="EMBL" id="CP025197">
    <property type="protein sequence ID" value="AUG56905.1"/>
    <property type="molecule type" value="Genomic_DNA"/>
</dbReference>
<dbReference type="Gene3D" id="2.60.120.260">
    <property type="entry name" value="Galactose-binding domain-like"/>
    <property type="match status" value="2"/>
</dbReference>
<dbReference type="InterPro" id="IPR031158">
    <property type="entry name" value="GH10_AS"/>
</dbReference>
<reference evidence="14 16" key="2">
    <citation type="journal article" date="2018" name="Syst. Appl. Microbiol.">
        <title>Characterization and high-quality draft genome sequence of Herbivorax saccincola A7, an anaerobic, alkaliphilic, thermophilic, cellulolytic, and xylanolytic bacterium.</title>
        <authorList>
            <person name="Aikawa S."/>
            <person name="Baramee S."/>
            <person name="Sermsathanaswadi J."/>
            <person name="Thianheng P."/>
            <person name="Tachaapaikoon C."/>
            <person name="Shikata A."/>
            <person name="Waeonukul R."/>
            <person name="Pason P."/>
            <person name="Ratanakhanokchai K."/>
            <person name="Kosugi A."/>
        </authorList>
    </citation>
    <scope>NUCLEOTIDE SEQUENCE [LARGE SCALE GENOMIC DNA]</scope>
    <source>
        <strain evidence="14 16">A7</strain>
    </source>
</reference>
<dbReference type="GO" id="GO:0031176">
    <property type="term" value="F:endo-1,4-beta-xylanase activity"/>
    <property type="evidence" value="ECO:0007669"/>
    <property type="project" value="UniProtKB-EC"/>
</dbReference>
<evidence type="ECO:0000256" key="10">
    <source>
        <dbReference type="SAM" id="SignalP"/>
    </source>
</evidence>
<dbReference type="PROSITE" id="PS51766">
    <property type="entry name" value="DOCKERIN"/>
    <property type="match status" value="1"/>
</dbReference>
<dbReference type="InterPro" id="IPR008979">
    <property type="entry name" value="Galactose-bd-like_sf"/>
</dbReference>
<evidence type="ECO:0000259" key="11">
    <source>
        <dbReference type="PROSITE" id="PS51760"/>
    </source>
</evidence>
<dbReference type="Pfam" id="PF02018">
    <property type="entry name" value="CBM_4_9"/>
    <property type="match status" value="2"/>
</dbReference>
<keyword evidence="3 8" id="KW-0378">Hydrolase</keyword>
<dbReference type="InterPro" id="IPR017853">
    <property type="entry name" value="GH"/>
</dbReference>
<evidence type="ECO:0000256" key="3">
    <source>
        <dbReference type="ARBA" id="ARBA00022801"/>
    </source>
</evidence>
<feature type="signal peptide" evidence="10">
    <location>
        <begin position="1"/>
        <end position="27"/>
    </location>
</feature>
<dbReference type="PRINTS" id="PR00134">
    <property type="entry name" value="GLHYDRLASE10"/>
</dbReference>
<dbReference type="SMART" id="SM00633">
    <property type="entry name" value="Glyco_10"/>
    <property type="match status" value="1"/>
</dbReference>
<dbReference type="InterPro" id="IPR003305">
    <property type="entry name" value="CenC_carb-bd"/>
</dbReference>
<gene>
    <name evidence="13" type="primary">xynY1</name>
    <name evidence="14" type="ORF">B9R14_09375</name>
    <name evidence="13" type="ORF">HVS_04850</name>
</gene>
<dbReference type="Gene3D" id="1.10.1330.10">
    <property type="entry name" value="Dockerin domain"/>
    <property type="match status" value="1"/>
</dbReference>
<dbReference type="KEGG" id="hsc:HVS_04850"/>
<dbReference type="PANTHER" id="PTHR31490">
    <property type="entry name" value="GLYCOSYL HYDROLASE"/>
    <property type="match status" value="1"/>
</dbReference>
<dbReference type="SUPFAM" id="SSF49785">
    <property type="entry name" value="Galactose-binding domain-like"/>
    <property type="match status" value="2"/>
</dbReference>
<evidence type="ECO:0000256" key="7">
    <source>
        <dbReference type="PROSITE-ProRule" id="PRU10061"/>
    </source>
</evidence>
<reference evidence="13 15" key="1">
    <citation type="submission" date="2017-12" db="EMBL/GenBank/DDBJ databases">
        <title>Complete genome sequence of Herbivorax saccincola GGR1, a novel Cellulosome-producing hydrolytic bacterium in a thermophilic biogas plant, established by Illumina and Nanopore MinION sequencing.</title>
        <authorList>
            <person name="Pechtl A."/>
            <person name="Ruckert C."/>
            <person name="Koeck D.E."/>
            <person name="Maus I."/>
            <person name="Winkler A."/>
            <person name="Kalinowski J."/>
            <person name="Puhler A."/>
            <person name="Schwarz W.W."/>
            <person name="Zverlov V.V."/>
            <person name="Schluter A."/>
            <person name="Liebl W."/>
        </authorList>
    </citation>
    <scope>NUCLEOTIDE SEQUENCE [LARGE SCALE GENOMIC DNA]</scope>
    <source>
        <strain evidence="13">GGR1</strain>
        <strain evidence="15">SR1</strain>
    </source>
</reference>
<evidence type="ECO:0000256" key="5">
    <source>
        <dbReference type="ARBA" id="ARBA00023295"/>
    </source>
</evidence>
<sequence>MKFKKILASVIAFVMSTGLIWATPLNAGRVHEERIVYDNFEINYDGWCNIGESTILSAVENLGHNSTRGMMVTNRLSKNDGAYSQKGLYLDGGKSYNYSVFVKHDGDGIETFNLSLSYQDIKTGELYSEVIATESAAGGEWTKLSAEYKAPKTASDITLSITTDSTVDFIFDDVTITEKKRINTNTVSAANGNVGLKDMYANYFRVGSVLNSGTVNNSTITAMILKEFNSITLENEMKPDATLVQSGSTNTNIRVSLNRAASILNFCAQNNIAVRGHTLVWHSQTPEWFFKDNFQNNGSWASQSVMDQRMESYIKNMFAEIKRQYPSLNLYAYDVVNEAVSDDANRTRNFGGAREPGYGNGRSPWVQIYGDNKFIEKAFEYARKYAPEGCKLYYNDYNEYWDHKRDCIVAMCTSLYNKGLLDGVGMQSHINSDMNGFTGIQTYTTALHKYINIGCDVQITELDISTENGKFSAQQQADKYKAVFQAAIDVNKNSNKGKVTAICVWGPNDANTWIGSENAPLLFDRNNQPKAAYHALASLVPQSEWGDGSNPNDGGTTQPKGPDGNGYYYYDTFEDSMGQWNNRGPAEVALSNRASYKGSGALFVSGRTDAWNGAQRALSPITYVPGNKYCFSSVAMFTGGATSATFCMKLQYVDSNGDPQYDTIDMKTAVANQWVHLYNPEYTIPADATDMYVYVETAEGTMDFYVDEAIGAVAGTVITGPGETKFKLGDVNFDGIIDSIDLVVAMRGILQEGFSSEAAERAADVNQDGEVNSNDMALLSRYILEIIDRFPVEEEPEPWEPEPEEPEDPGKPPFNYDPALQYRPAPNSYLTQCPQPGRIVRETYNSINGMKSLNVYLPYGYDPNKKYNIFYLMHGGGENENTIFSNDVNLHLILDHMIMNGDIEPMIVVTPTFNGGNCTAQNFYREFRENVIPFVESKYSTYAESTTPEGIAASRMHRAFGGFSMGAVATWAVMVNCLDYVGYFMPLSGDHWSGNSAHDKAYSIASAIDRSGLSKREYFILAATGSEDIAYPNVAPQIEVMKTLPQFDYTSDFSKGNFYFLVAPGLTHWWGYVRHYIYDALPYFFHEG</sequence>
<evidence type="ECO:0000256" key="9">
    <source>
        <dbReference type="SAM" id="MobiDB-lite"/>
    </source>
</evidence>
<keyword evidence="15" id="KW-1185">Reference proteome</keyword>
<name>A0A2K9ECG5_9FIRM</name>
<dbReference type="PROSITE" id="PS00448">
    <property type="entry name" value="CLOS_CELLULOSOME_RPT"/>
    <property type="match status" value="1"/>
</dbReference>
<dbReference type="InterPro" id="IPR016134">
    <property type="entry name" value="Dockerin_dom"/>
</dbReference>
<dbReference type="SUPFAM" id="SSF63446">
    <property type="entry name" value="Type I dockerin domain"/>
    <property type="match status" value="1"/>
</dbReference>
<dbReference type="InterPro" id="IPR018247">
    <property type="entry name" value="EF_Hand_1_Ca_BS"/>
</dbReference>
<accession>A0A2K9ECG5</accession>
<feature type="domain" description="GH10" evidence="11">
    <location>
        <begin position="190"/>
        <end position="539"/>
    </location>
</feature>
<keyword evidence="10" id="KW-0732">Signal</keyword>
<dbReference type="InterPro" id="IPR001000">
    <property type="entry name" value="GH10_dom"/>
</dbReference>
<feature type="region of interest" description="Disordered" evidence="9">
    <location>
        <begin position="794"/>
        <end position="818"/>
    </location>
</feature>
<dbReference type="RefSeq" id="WP_101299721.1">
    <property type="nucleotide sequence ID" value="NZ_CP025197.1"/>
</dbReference>
<dbReference type="Pfam" id="PF00331">
    <property type="entry name" value="Glyco_hydro_10"/>
    <property type="match status" value="1"/>
</dbReference>
<feature type="compositionally biased region" description="Acidic residues" evidence="9">
    <location>
        <begin position="794"/>
        <end position="807"/>
    </location>
</feature>
<dbReference type="Gene3D" id="3.20.20.80">
    <property type="entry name" value="Glycosidases"/>
    <property type="match status" value="1"/>
</dbReference>
<evidence type="ECO:0000256" key="1">
    <source>
        <dbReference type="ARBA" id="ARBA00007495"/>
    </source>
</evidence>
<evidence type="ECO:0000259" key="12">
    <source>
        <dbReference type="PROSITE" id="PS51766"/>
    </source>
</evidence>
<comment type="similarity">
    <text evidence="1 8">Belongs to the glycosyl hydrolase 10 (cellulase F) family.</text>
</comment>
<keyword evidence="6 8" id="KW-0624">Polysaccharide degradation</keyword>
<feature type="domain" description="Dockerin" evidence="12">
    <location>
        <begin position="724"/>
        <end position="792"/>
    </location>
</feature>
<dbReference type="InterPro" id="IPR000801">
    <property type="entry name" value="Esterase-like"/>
</dbReference>